<dbReference type="AlphaFoldDB" id="A0A372ZQB4"/>
<evidence type="ECO:0000313" key="1">
    <source>
        <dbReference type="EMBL" id="RGD58046.1"/>
    </source>
</evidence>
<dbReference type="RefSeq" id="WP_117486715.1">
    <property type="nucleotide sequence ID" value="NZ_QVIG01000001.1"/>
</dbReference>
<dbReference type="Proteomes" id="UP000263377">
    <property type="component" value="Unassembled WGS sequence"/>
</dbReference>
<accession>A0A372ZQB4</accession>
<reference evidence="1 2" key="1">
    <citation type="submission" date="2018-08" db="EMBL/GenBank/DDBJ databases">
        <title>Diversity &amp; Physiological Properties of Lignin-Decomposing Actinobacteria from Soil.</title>
        <authorList>
            <person name="Roh S.G."/>
            <person name="Kim S.B."/>
        </authorList>
    </citation>
    <scope>NUCLEOTIDE SEQUENCE [LARGE SCALE GENOMIC DNA]</scope>
    <source>
        <strain evidence="1 2">MMS17-GH009</strain>
    </source>
</reference>
<dbReference type="EMBL" id="QVIG01000001">
    <property type="protein sequence ID" value="RGD58046.1"/>
    <property type="molecule type" value="Genomic_DNA"/>
</dbReference>
<proteinExistence type="predicted"/>
<gene>
    <name evidence="1" type="ORF">DR950_09810</name>
</gene>
<comment type="caution">
    <text evidence="1">The sequence shown here is derived from an EMBL/GenBank/DDBJ whole genome shotgun (WGS) entry which is preliminary data.</text>
</comment>
<evidence type="ECO:0000313" key="2">
    <source>
        <dbReference type="Proteomes" id="UP000263377"/>
    </source>
</evidence>
<sequence length="63" mass="7063">MTEQTQSQIDTQAPADPRERVCGHCRTCGQYGLGTYDGQLGASLYDWITDHVGCLKRDTEAKW</sequence>
<organism evidence="1 2">
    <name type="scientific">Kitasatospora xanthocidica</name>
    <dbReference type="NCBI Taxonomy" id="83382"/>
    <lineage>
        <taxon>Bacteria</taxon>
        <taxon>Bacillati</taxon>
        <taxon>Actinomycetota</taxon>
        <taxon>Actinomycetes</taxon>
        <taxon>Kitasatosporales</taxon>
        <taxon>Streptomycetaceae</taxon>
        <taxon>Kitasatospora</taxon>
    </lineage>
</organism>
<name>A0A372ZQB4_9ACTN</name>
<protein>
    <submittedName>
        <fullName evidence="1">Uncharacterized protein</fullName>
    </submittedName>
</protein>
<keyword evidence="2" id="KW-1185">Reference proteome</keyword>